<dbReference type="AlphaFoldDB" id="A0A3S5C1Y7"/>
<feature type="non-terminal residue" evidence="2">
    <location>
        <position position="1"/>
    </location>
</feature>
<proteinExistence type="predicted"/>
<feature type="compositionally biased region" description="Basic residues" evidence="1">
    <location>
        <begin position="42"/>
        <end position="55"/>
    </location>
</feature>
<evidence type="ECO:0000313" key="3">
    <source>
        <dbReference type="Proteomes" id="UP000784294"/>
    </source>
</evidence>
<dbReference type="EMBL" id="CAAALY010109676">
    <property type="protein sequence ID" value="VEL30134.1"/>
    <property type="molecule type" value="Genomic_DNA"/>
</dbReference>
<feature type="compositionally biased region" description="Polar residues" evidence="1">
    <location>
        <begin position="76"/>
        <end position="94"/>
    </location>
</feature>
<keyword evidence="3" id="KW-1185">Reference proteome</keyword>
<reference evidence="2" key="1">
    <citation type="submission" date="2018-11" db="EMBL/GenBank/DDBJ databases">
        <authorList>
            <consortium name="Pathogen Informatics"/>
        </authorList>
    </citation>
    <scope>NUCLEOTIDE SEQUENCE</scope>
</reference>
<name>A0A3S5C1Y7_9PLAT</name>
<accession>A0A3S5C1Y7</accession>
<feature type="region of interest" description="Disordered" evidence="1">
    <location>
        <begin position="1"/>
        <end position="98"/>
    </location>
</feature>
<comment type="caution">
    <text evidence="2">The sequence shown here is derived from an EMBL/GenBank/DDBJ whole genome shotgun (WGS) entry which is preliminary data.</text>
</comment>
<evidence type="ECO:0000256" key="1">
    <source>
        <dbReference type="SAM" id="MobiDB-lite"/>
    </source>
</evidence>
<feature type="compositionally biased region" description="Acidic residues" evidence="1">
    <location>
        <begin position="18"/>
        <end position="38"/>
    </location>
</feature>
<evidence type="ECO:0000313" key="2">
    <source>
        <dbReference type="EMBL" id="VEL30134.1"/>
    </source>
</evidence>
<gene>
    <name evidence="2" type="ORF">PXEA_LOCUS23574</name>
</gene>
<sequence length="165" mass="18610">SKDVFEAAGALNFKGCDDLEEEENGEEDEQEDEQEEEERALRKQYRKSHSRRQSRVRGLPRPGKPSPESDRFCEPQNGSPNSHAADSYETSGSPPAQLVENWDEHYRLEEVEEVAEHKQSHTAGEASQQVDRWCKSREHCDLVRPRGHAPLAMSIAAIVGDIASL</sequence>
<protein>
    <submittedName>
        <fullName evidence="2">Uncharacterized protein</fullName>
    </submittedName>
</protein>
<dbReference type="Proteomes" id="UP000784294">
    <property type="component" value="Unassembled WGS sequence"/>
</dbReference>
<organism evidence="2 3">
    <name type="scientific">Protopolystoma xenopodis</name>
    <dbReference type="NCBI Taxonomy" id="117903"/>
    <lineage>
        <taxon>Eukaryota</taxon>
        <taxon>Metazoa</taxon>
        <taxon>Spiralia</taxon>
        <taxon>Lophotrochozoa</taxon>
        <taxon>Platyhelminthes</taxon>
        <taxon>Monogenea</taxon>
        <taxon>Polyopisthocotylea</taxon>
        <taxon>Polystomatidea</taxon>
        <taxon>Polystomatidae</taxon>
        <taxon>Protopolystoma</taxon>
    </lineage>
</organism>